<feature type="domain" description="C4-type zinc ribbon" evidence="3">
    <location>
        <begin position="198"/>
        <end position="230"/>
    </location>
</feature>
<organism evidence="4 5">
    <name type="scientific">Enhygromyxa salina</name>
    <dbReference type="NCBI Taxonomy" id="215803"/>
    <lineage>
        <taxon>Bacteria</taxon>
        <taxon>Pseudomonadati</taxon>
        <taxon>Myxococcota</taxon>
        <taxon>Polyangia</taxon>
        <taxon>Nannocystales</taxon>
        <taxon>Nannocystaceae</taxon>
        <taxon>Enhygromyxa</taxon>
    </lineage>
</organism>
<dbReference type="Gene3D" id="1.10.287.1490">
    <property type="match status" value="1"/>
</dbReference>
<name>A0A2S9XTU1_9BACT</name>
<accession>A0A2S9XTU1</accession>
<dbReference type="Pfam" id="PF02591">
    <property type="entry name" value="Zn_ribbon_9"/>
    <property type="match status" value="1"/>
</dbReference>
<dbReference type="OrthoDB" id="9795058at2"/>
<protein>
    <submittedName>
        <fullName evidence="4">Chromosome partition protein Smc</fullName>
    </submittedName>
</protein>
<evidence type="ECO:0000313" key="5">
    <source>
        <dbReference type="Proteomes" id="UP000238823"/>
    </source>
</evidence>
<feature type="compositionally biased region" description="Basic and acidic residues" evidence="2">
    <location>
        <begin position="238"/>
        <end position="251"/>
    </location>
</feature>
<sequence length="257" mass="29831">MKDQIEALHRLQTQDRQLVSIERKLRSIPRRKQEMDRDLAKLEAMLQSETSKLDESRAFRMDQDRQLEDERDQIRNSKARISNVKTPRELNAAQRELDGTRRLAEKRQTELTSIDTAIAEAEDRIKAMEGGLTELRESFVGERERLDEVEAKLTRTYKKARKNRQGLTAKVEKVTLRRYERVRQRVGGIGFVAVRERRCTACKMAVPHQTYVSLRNAELIALCESCGRMLYWGGLFPDENKPKETERKEAPAEASAD</sequence>
<evidence type="ECO:0000313" key="4">
    <source>
        <dbReference type="EMBL" id="PRP96263.1"/>
    </source>
</evidence>
<feature type="region of interest" description="Disordered" evidence="2">
    <location>
        <begin position="237"/>
        <end position="257"/>
    </location>
</feature>
<dbReference type="AlphaFoldDB" id="A0A2S9XTU1"/>
<reference evidence="4 5" key="1">
    <citation type="submission" date="2018-03" db="EMBL/GenBank/DDBJ databases">
        <title>Draft Genome Sequences of the Obligatory Marine Myxobacteria Enhygromyxa salina SWB007.</title>
        <authorList>
            <person name="Poehlein A."/>
            <person name="Moghaddam J.A."/>
            <person name="Harms H."/>
            <person name="Alanjari M."/>
            <person name="Koenig G.M."/>
            <person name="Daniel R."/>
            <person name="Schaeberle T.F."/>
        </authorList>
    </citation>
    <scope>NUCLEOTIDE SEQUENCE [LARGE SCALE GENOMIC DNA]</scope>
    <source>
        <strain evidence="4 5">SWB007</strain>
    </source>
</reference>
<comment type="caution">
    <text evidence="4">The sequence shown here is derived from an EMBL/GenBank/DDBJ whole genome shotgun (WGS) entry which is preliminary data.</text>
</comment>
<keyword evidence="1" id="KW-0175">Coiled coil</keyword>
<dbReference type="RefSeq" id="WP_106093864.1">
    <property type="nucleotide sequence ID" value="NZ_PVNL01000135.1"/>
</dbReference>
<dbReference type="Proteomes" id="UP000238823">
    <property type="component" value="Unassembled WGS sequence"/>
</dbReference>
<proteinExistence type="predicted"/>
<gene>
    <name evidence="4" type="primary">smc_6</name>
    <name evidence="4" type="ORF">ENSA7_70770</name>
</gene>
<evidence type="ECO:0000256" key="1">
    <source>
        <dbReference type="SAM" id="Coils"/>
    </source>
</evidence>
<evidence type="ECO:0000256" key="2">
    <source>
        <dbReference type="SAM" id="MobiDB-lite"/>
    </source>
</evidence>
<feature type="coiled-coil region" evidence="1">
    <location>
        <begin position="32"/>
        <end position="177"/>
    </location>
</feature>
<evidence type="ECO:0000259" key="3">
    <source>
        <dbReference type="Pfam" id="PF02591"/>
    </source>
</evidence>
<dbReference type="InterPro" id="IPR003743">
    <property type="entry name" value="Zf-RING_7"/>
</dbReference>
<dbReference type="EMBL" id="PVNL01000135">
    <property type="protein sequence ID" value="PRP96263.1"/>
    <property type="molecule type" value="Genomic_DNA"/>
</dbReference>